<evidence type="ECO:0000313" key="1">
    <source>
        <dbReference type="EMBL" id="KAB5607565.1"/>
    </source>
</evidence>
<sequence length="251" mass="27468">MVGMLGLQVTRMDAGQSYPDLRVCYANAATYPLTAPYRRPIGGGMYGRIPRSLSLIFMTLANTPSDDYDAGARTLTLGRGFARLRARLHLGSGGNGLTGLRDALREYESARFDDGEGGQVAPFARLDVDAARPLSDCRIVFTDGFARLLSLDPKPLPCDALTVLHGAILMDLLVLAAVYCPEDRRLVTTVDDLRNVLPATSKSSVTAKSLRAYATRLNAAQSDWVFSYDRRMWCVQRRGLWVSAHASALLH</sequence>
<dbReference type="RefSeq" id="WP_151916582.1">
    <property type="nucleotide sequence ID" value="NZ_RQSP01000010.1"/>
</dbReference>
<dbReference type="EMBL" id="RQSP01000010">
    <property type="protein sequence ID" value="KAB5607565.1"/>
    <property type="molecule type" value="Genomic_DNA"/>
</dbReference>
<dbReference type="OrthoDB" id="9943764at2"/>
<accession>A0A5N5RJT6</accession>
<dbReference type="AlphaFoldDB" id="A0A5N5RJT6"/>
<comment type="caution">
    <text evidence="1">The sequence shown here is derived from an EMBL/GenBank/DDBJ whole genome shotgun (WGS) entry which is preliminary data.</text>
</comment>
<evidence type="ECO:0000313" key="2">
    <source>
        <dbReference type="Proteomes" id="UP000326336"/>
    </source>
</evidence>
<organism evidence="1 2">
    <name type="scientific">Bifidobacterium jacchi</name>
    <dbReference type="NCBI Taxonomy" id="2490545"/>
    <lineage>
        <taxon>Bacteria</taxon>
        <taxon>Bacillati</taxon>
        <taxon>Actinomycetota</taxon>
        <taxon>Actinomycetes</taxon>
        <taxon>Bifidobacteriales</taxon>
        <taxon>Bifidobacteriaceae</taxon>
        <taxon>Bifidobacterium</taxon>
    </lineage>
</organism>
<dbReference type="Proteomes" id="UP000326336">
    <property type="component" value="Unassembled WGS sequence"/>
</dbReference>
<protein>
    <submittedName>
        <fullName evidence="1">Uncharacterized protein</fullName>
    </submittedName>
</protein>
<keyword evidence="2" id="KW-1185">Reference proteome</keyword>
<name>A0A5N5RJT6_9BIFI</name>
<gene>
    <name evidence="1" type="ORF">EHS19_04445</name>
</gene>
<reference evidence="1 2" key="1">
    <citation type="journal article" date="2019" name="Int. J. Syst. Evol. Microbiol.">
        <title>Bifidobacterium jacchi sp. nov., isolated from the faeces of a baby common marmoset (Callithrix jacchus).</title>
        <authorList>
            <person name="Modesto M."/>
            <person name="Watanabe K."/>
            <person name="Arita M."/>
            <person name="Satti M."/>
            <person name="Oki K."/>
            <person name="Sciavilla P."/>
            <person name="Patavino C."/>
            <person name="Camma C."/>
            <person name="Michelini S."/>
            <person name="Sgorbati B."/>
            <person name="Mattarelli P."/>
        </authorList>
    </citation>
    <scope>NUCLEOTIDE SEQUENCE [LARGE SCALE GENOMIC DNA]</scope>
    <source>
        <strain evidence="1 2">MRM 9.3</strain>
    </source>
</reference>
<proteinExistence type="predicted"/>